<accession>A0ABR6RAT5</accession>
<dbReference type="EMBL" id="JACHKZ010000001">
    <property type="protein sequence ID" value="MBB6576252.1"/>
    <property type="molecule type" value="Genomic_DNA"/>
</dbReference>
<reference evidence="1 2" key="1">
    <citation type="submission" date="2020-08" db="EMBL/GenBank/DDBJ databases">
        <title>Functional genomics of gut bacteria from endangered species of beetles.</title>
        <authorList>
            <person name="Carlos-Shanley C."/>
        </authorList>
    </citation>
    <scope>NUCLEOTIDE SEQUENCE [LARGE SCALE GENOMIC DNA]</scope>
    <source>
        <strain evidence="1 2">S00124</strain>
    </source>
</reference>
<dbReference type="RefSeq" id="WP_184704516.1">
    <property type="nucleotide sequence ID" value="NZ_JACHKZ010000001.1"/>
</dbReference>
<proteinExistence type="predicted"/>
<keyword evidence="2" id="KW-1185">Reference proteome</keyword>
<evidence type="ECO:0000313" key="1">
    <source>
        <dbReference type="EMBL" id="MBB6576252.1"/>
    </source>
</evidence>
<dbReference type="Proteomes" id="UP000562492">
    <property type="component" value="Unassembled WGS sequence"/>
</dbReference>
<name>A0ABR6RAT5_9BURK</name>
<organism evidence="1 2">
    <name type="scientific">Comamonas odontotermitis</name>
    <dbReference type="NCBI Taxonomy" id="379895"/>
    <lineage>
        <taxon>Bacteria</taxon>
        <taxon>Pseudomonadati</taxon>
        <taxon>Pseudomonadota</taxon>
        <taxon>Betaproteobacteria</taxon>
        <taxon>Burkholderiales</taxon>
        <taxon>Comamonadaceae</taxon>
        <taxon>Comamonas</taxon>
    </lineage>
</organism>
<gene>
    <name evidence="1" type="ORF">HNP33_000300</name>
</gene>
<protein>
    <submittedName>
        <fullName evidence="1">Uncharacterized protein</fullName>
    </submittedName>
</protein>
<evidence type="ECO:0000313" key="2">
    <source>
        <dbReference type="Proteomes" id="UP000562492"/>
    </source>
</evidence>
<sequence>MTNPEEIHKKARHILYLLVSEQSLRAGEGLDPQALQHDLDRHQFSAQDQQQALAYAREQGWLQTGPNGEVQLTEKGFALD</sequence>
<comment type="caution">
    <text evidence="1">The sequence shown here is derived from an EMBL/GenBank/DDBJ whole genome shotgun (WGS) entry which is preliminary data.</text>
</comment>